<dbReference type="WBParaSite" id="JU765_v2.g12811.t1">
    <property type="protein sequence ID" value="JU765_v2.g12811.t1"/>
    <property type="gene ID" value="JU765_v2.g12811"/>
</dbReference>
<proteinExistence type="predicted"/>
<evidence type="ECO:0000313" key="2">
    <source>
        <dbReference type="WBParaSite" id="JU765_v2.g12811.t1"/>
    </source>
</evidence>
<sequence length="180" mass="20301">MYRSMSPKVIYCTNDGNCDFKCGRFHKSLSAKTHRNLLNNGMLKTIQSLDIPTTSDENSPTRLSVTNSNEPSSPFSNASTVTLEDILASARRKISADFQPILLPSPIFLDEDPIVENTQNLPFKKRRKTSDTSSNGIEELDEEFFNHLVDSDDDEGYWFNADPPSLIIDDDLADFDELMK</sequence>
<organism evidence="1 2">
    <name type="scientific">Panagrolaimus sp. JU765</name>
    <dbReference type="NCBI Taxonomy" id="591449"/>
    <lineage>
        <taxon>Eukaryota</taxon>
        <taxon>Metazoa</taxon>
        <taxon>Ecdysozoa</taxon>
        <taxon>Nematoda</taxon>
        <taxon>Chromadorea</taxon>
        <taxon>Rhabditida</taxon>
        <taxon>Tylenchina</taxon>
        <taxon>Panagrolaimomorpha</taxon>
        <taxon>Panagrolaimoidea</taxon>
        <taxon>Panagrolaimidae</taxon>
        <taxon>Panagrolaimus</taxon>
    </lineage>
</organism>
<protein>
    <submittedName>
        <fullName evidence="2">Uncharacterized protein</fullName>
    </submittedName>
</protein>
<name>A0AC34Q495_9BILA</name>
<evidence type="ECO:0000313" key="1">
    <source>
        <dbReference type="Proteomes" id="UP000887576"/>
    </source>
</evidence>
<dbReference type="Proteomes" id="UP000887576">
    <property type="component" value="Unplaced"/>
</dbReference>
<accession>A0AC34Q495</accession>
<reference evidence="2" key="1">
    <citation type="submission" date="2022-11" db="UniProtKB">
        <authorList>
            <consortium name="WormBaseParasite"/>
        </authorList>
    </citation>
    <scope>IDENTIFICATION</scope>
</reference>